<dbReference type="EMBL" id="CAXDID020000018">
    <property type="protein sequence ID" value="CAL5985164.1"/>
    <property type="molecule type" value="Genomic_DNA"/>
</dbReference>
<dbReference type="PANTHER" id="PTHR46801:SF2">
    <property type="entry name" value="LIPOPOLYSACCHARIDE-BINDING PROTEIN"/>
    <property type="match status" value="1"/>
</dbReference>
<dbReference type="InterPro" id="IPR017942">
    <property type="entry name" value="Lipid-bd_serum_glycop_N"/>
</dbReference>
<dbReference type="SUPFAM" id="SSF55394">
    <property type="entry name" value="Bactericidal permeability-increasing protein, BPI"/>
    <property type="match status" value="1"/>
</dbReference>
<gene>
    <name evidence="2" type="ORF">HINF_LOCUS40368</name>
    <name evidence="3" type="ORF">HINF_LOCUS8625</name>
</gene>
<dbReference type="GO" id="GO:0008289">
    <property type="term" value="F:lipid binding"/>
    <property type="evidence" value="ECO:0007669"/>
    <property type="project" value="InterPro"/>
</dbReference>
<dbReference type="Gene3D" id="3.15.10.10">
    <property type="entry name" value="Bactericidal permeability-increasing protein, domain 1"/>
    <property type="match status" value="1"/>
</dbReference>
<evidence type="ECO:0000313" key="4">
    <source>
        <dbReference type="Proteomes" id="UP001642409"/>
    </source>
</evidence>
<evidence type="ECO:0000259" key="1">
    <source>
        <dbReference type="Pfam" id="PF01273"/>
    </source>
</evidence>
<keyword evidence="4" id="KW-1185">Reference proteome</keyword>
<sequence>MIFLQLVSNRKCEFGFPRMLGPNDSAQSSTANKIGAEKYLLCGIETSLWAVYDIVIPNITIPINLGATSMDFTLSEIKIANVNVPKLKMDLQQNKPVTLFLPEASIQLSFVWKFQQNSYPYTNDRGTGDLIVQNAVLSATADSQQEKETCPGHMIISVLKTTMDYEKMRIQLKGGQSWIFQSLIDVILDSLQNQISDFLASVLMNGFIGLINGAFEDGRRQRLLSNGQFIKDERYVDKVQVGNGYISLMFSGYTYLKNNLTDEYLTQGTNSITMNKFNTEMQMAVKDEAFNNVYYIFHKYQDSYSGKDFKAIQQPKLRFTNTGALVTMLVEANGTQVEIGLIAKPRLFDDLSKVIGRISFEYQGYNIDKADEIDSEALLTQVVQHMNEVAEQTGYQYNYALMVDIRDFQPIFDPNERVMRLVGDLPQECLPY</sequence>
<dbReference type="PANTHER" id="PTHR46801">
    <property type="entry name" value="OS06G0309200 PROTEIN"/>
    <property type="match status" value="1"/>
</dbReference>
<dbReference type="InterPro" id="IPR045897">
    <property type="entry name" value="BPI/LBP_pln"/>
</dbReference>
<feature type="domain" description="Lipid-binding serum glycoprotein N-terminal" evidence="1">
    <location>
        <begin position="48"/>
        <end position="203"/>
    </location>
</feature>
<evidence type="ECO:0000313" key="2">
    <source>
        <dbReference type="EMBL" id="CAI9952723.1"/>
    </source>
</evidence>
<comment type="caution">
    <text evidence="2">The sequence shown here is derived from an EMBL/GenBank/DDBJ whole genome shotgun (WGS) entry which is preliminary data.</text>
</comment>
<dbReference type="Proteomes" id="UP001642409">
    <property type="component" value="Unassembled WGS sequence"/>
</dbReference>
<dbReference type="Pfam" id="PF01273">
    <property type="entry name" value="LBP_BPI_CETP"/>
    <property type="match status" value="1"/>
</dbReference>
<dbReference type="InterPro" id="IPR017943">
    <property type="entry name" value="Bactericidal_perm-incr_a/b_dom"/>
</dbReference>
<reference evidence="3 4" key="2">
    <citation type="submission" date="2024-07" db="EMBL/GenBank/DDBJ databases">
        <authorList>
            <person name="Akdeniz Z."/>
        </authorList>
    </citation>
    <scope>NUCLEOTIDE SEQUENCE [LARGE SCALE GENOMIC DNA]</scope>
</reference>
<proteinExistence type="predicted"/>
<organism evidence="2">
    <name type="scientific">Hexamita inflata</name>
    <dbReference type="NCBI Taxonomy" id="28002"/>
    <lineage>
        <taxon>Eukaryota</taxon>
        <taxon>Metamonada</taxon>
        <taxon>Diplomonadida</taxon>
        <taxon>Hexamitidae</taxon>
        <taxon>Hexamitinae</taxon>
        <taxon>Hexamita</taxon>
    </lineage>
</organism>
<reference evidence="2" key="1">
    <citation type="submission" date="2023-06" db="EMBL/GenBank/DDBJ databases">
        <authorList>
            <person name="Kurt Z."/>
        </authorList>
    </citation>
    <scope>NUCLEOTIDE SEQUENCE</scope>
</reference>
<evidence type="ECO:0000313" key="3">
    <source>
        <dbReference type="EMBL" id="CAL5985164.1"/>
    </source>
</evidence>
<dbReference type="AlphaFoldDB" id="A0AA86UYE9"/>
<name>A0AA86UYE9_9EUKA</name>
<dbReference type="EMBL" id="CATOUU010000834">
    <property type="protein sequence ID" value="CAI9952723.1"/>
    <property type="molecule type" value="Genomic_DNA"/>
</dbReference>
<protein>
    <recommendedName>
        <fullName evidence="1">Lipid-binding serum glycoprotein N-terminal domain-containing protein</fullName>
    </recommendedName>
</protein>
<accession>A0AA86UYE9</accession>